<gene>
    <name evidence="2" type="ORF">STAS_20722</name>
</gene>
<protein>
    <submittedName>
        <fullName evidence="2">ERD (Early-responsive to dehydration stress)family protein</fullName>
    </submittedName>
</protein>
<name>A0A5A7QEY7_STRAF</name>
<evidence type="ECO:0000313" key="2">
    <source>
        <dbReference type="EMBL" id="GER43855.1"/>
    </source>
</evidence>
<feature type="compositionally biased region" description="Polar residues" evidence="1">
    <location>
        <begin position="1"/>
        <end position="16"/>
    </location>
</feature>
<feature type="region of interest" description="Disordered" evidence="1">
    <location>
        <begin position="1"/>
        <end position="36"/>
    </location>
</feature>
<evidence type="ECO:0000256" key="1">
    <source>
        <dbReference type="SAM" id="MobiDB-lite"/>
    </source>
</evidence>
<proteinExistence type="predicted"/>
<evidence type="ECO:0000313" key="3">
    <source>
        <dbReference type="Proteomes" id="UP000325081"/>
    </source>
</evidence>
<dbReference type="AlphaFoldDB" id="A0A5A7QEY7"/>
<dbReference type="EMBL" id="BKCP01006737">
    <property type="protein sequence ID" value="GER43855.1"/>
    <property type="molecule type" value="Genomic_DNA"/>
</dbReference>
<sequence>MKKTVIGNQKKSTTAVKKTARPTNKREKSADPAARRAKRAAKMAAEELKAAAAWGSAVAAAAEAVEADEEWAGMWSGVDDEIAWANCWCPFWEMEAYEDAYNALYEDVLFDFDLWGFKNCQYAPNL</sequence>
<reference evidence="3" key="1">
    <citation type="journal article" date="2019" name="Curr. Biol.">
        <title>Genome Sequence of Striga asiatica Provides Insight into the Evolution of Plant Parasitism.</title>
        <authorList>
            <person name="Yoshida S."/>
            <person name="Kim S."/>
            <person name="Wafula E.K."/>
            <person name="Tanskanen J."/>
            <person name="Kim Y.M."/>
            <person name="Honaas L."/>
            <person name="Yang Z."/>
            <person name="Spallek T."/>
            <person name="Conn C.E."/>
            <person name="Ichihashi Y."/>
            <person name="Cheong K."/>
            <person name="Cui S."/>
            <person name="Der J.P."/>
            <person name="Gundlach H."/>
            <person name="Jiao Y."/>
            <person name="Hori C."/>
            <person name="Ishida J.K."/>
            <person name="Kasahara H."/>
            <person name="Kiba T."/>
            <person name="Kim M.S."/>
            <person name="Koo N."/>
            <person name="Laohavisit A."/>
            <person name="Lee Y.H."/>
            <person name="Lumba S."/>
            <person name="McCourt P."/>
            <person name="Mortimer J.C."/>
            <person name="Mutuku J.M."/>
            <person name="Nomura T."/>
            <person name="Sasaki-Sekimoto Y."/>
            <person name="Seto Y."/>
            <person name="Wang Y."/>
            <person name="Wakatake T."/>
            <person name="Sakakibara H."/>
            <person name="Demura T."/>
            <person name="Yamaguchi S."/>
            <person name="Yoneyama K."/>
            <person name="Manabe R.I."/>
            <person name="Nelson D.C."/>
            <person name="Schulman A.H."/>
            <person name="Timko M.P."/>
            <person name="dePamphilis C.W."/>
            <person name="Choi D."/>
            <person name="Shirasu K."/>
        </authorList>
    </citation>
    <scope>NUCLEOTIDE SEQUENCE [LARGE SCALE GENOMIC DNA]</scope>
    <source>
        <strain evidence="3">cv. UVA1</strain>
    </source>
</reference>
<dbReference type="OrthoDB" id="1075193at2759"/>
<dbReference type="Proteomes" id="UP000325081">
    <property type="component" value="Unassembled WGS sequence"/>
</dbReference>
<accession>A0A5A7QEY7</accession>
<comment type="caution">
    <text evidence="2">The sequence shown here is derived from an EMBL/GenBank/DDBJ whole genome shotgun (WGS) entry which is preliminary data.</text>
</comment>
<organism evidence="2 3">
    <name type="scientific">Striga asiatica</name>
    <name type="common">Asiatic witchweed</name>
    <name type="synonym">Buchnera asiatica</name>
    <dbReference type="NCBI Taxonomy" id="4170"/>
    <lineage>
        <taxon>Eukaryota</taxon>
        <taxon>Viridiplantae</taxon>
        <taxon>Streptophyta</taxon>
        <taxon>Embryophyta</taxon>
        <taxon>Tracheophyta</taxon>
        <taxon>Spermatophyta</taxon>
        <taxon>Magnoliopsida</taxon>
        <taxon>eudicotyledons</taxon>
        <taxon>Gunneridae</taxon>
        <taxon>Pentapetalae</taxon>
        <taxon>asterids</taxon>
        <taxon>lamiids</taxon>
        <taxon>Lamiales</taxon>
        <taxon>Orobanchaceae</taxon>
        <taxon>Buchnereae</taxon>
        <taxon>Striga</taxon>
    </lineage>
</organism>
<keyword evidence="3" id="KW-1185">Reference proteome</keyword>
<feature type="compositionally biased region" description="Basic and acidic residues" evidence="1">
    <location>
        <begin position="24"/>
        <end position="34"/>
    </location>
</feature>